<organism evidence="1 2">
    <name type="scientific">Brassica carinata</name>
    <name type="common">Ethiopian mustard</name>
    <name type="synonym">Abyssinian cabbage</name>
    <dbReference type="NCBI Taxonomy" id="52824"/>
    <lineage>
        <taxon>Eukaryota</taxon>
        <taxon>Viridiplantae</taxon>
        <taxon>Streptophyta</taxon>
        <taxon>Embryophyta</taxon>
        <taxon>Tracheophyta</taxon>
        <taxon>Spermatophyta</taxon>
        <taxon>Magnoliopsida</taxon>
        <taxon>eudicotyledons</taxon>
        <taxon>Gunneridae</taxon>
        <taxon>Pentapetalae</taxon>
        <taxon>rosids</taxon>
        <taxon>malvids</taxon>
        <taxon>Brassicales</taxon>
        <taxon>Brassicaceae</taxon>
        <taxon>Brassiceae</taxon>
        <taxon>Brassica</taxon>
    </lineage>
</organism>
<dbReference type="PANTHER" id="PTHR48163:SF2">
    <property type="entry name" value="EXPRESSED PROTEIN"/>
    <property type="match status" value="1"/>
</dbReference>
<dbReference type="OrthoDB" id="2019706at2759"/>
<dbReference type="PANTHER" id="PTHR48163">
    <property type="entry name" value="BNAC02G25670D PROTEIN"/>
    <property type="match status" value="1"/>
</dbReference>
<gene>
    <name evidence="1" type="ORF">Bca52824_022477</name>
</gene>
<comment type="caution">
    <text evidence="1">The sequence shown here is derived from an EMBL/GenBank/DDBJ whole genome shotgun (WGS) entry which is preliminary data.</text>
</comment>
<accession>A0A8X7VH61</accession>
<name>A0A8X7VH61_BRACI</name>
<evidence type="ECO:0000313" key="1">
    <source>
        <dbReference type="EMBL" id="KAG2310920.1"/>
    </source>
</evidence>
<dbReference type="AlphaFoldDB" id="A0A8X7VH61"/>
<sequence>MYWMMTGTKALKEIATEKDAAVVSRAEEDAASLRAEHNSIQQQAMGTSFVAVPPDQVFQKEMAKLKLELQVPVCSDTFRKIKKYSEKQLHDMAVAFERLESSRQKLLMEVDNQSSEIEKVFWR</sequence>
<dbReference type="EMBL" id="JAAMPC010000005">
    <property type="protein sequence ID" value="KAG2310920.1"/>
    <property type="molecule type" value="Genomic_DNA"/>
</dbReference>
<protein>
    <submittedName>
        <fullName evidence="1">Uncharacterized protein</fullName>
    </submittedName>
</protein>
<dbReference type="Proteomes" id="UP000886595">
    <property type="component" value="Unassembled WGS sequence"/>
</dbReference>
<keyword evidence="2" id="KW-1185">Reference proteome</keyword>
<evidence type="ECO:0000313" key="2">
    <source>
        <dbReference type="Proteomes" id="UP000886595"/>
    </source>
</evidence>
<proteinExistence type="predicted"/>
<reference evidence="1 2" key="1">
    <citation type="submission" date="2020-02" db="EMBL/GenBank/DDBJ databases">
        <authorList>
            <person name="Ma Q."/>
            <person name="Huang Y."/>
            <person name="Song X."/>
            <person name="Pei D."/>
        </authorList>
    </citation>
    <scope>NUCLEOTIDE SEQUENCE [LARGE SCALE GENOMIC DNA]</scope>
    <source>
        <strain evidence="1">Sxm20200214</strain>
        <tissue evidence="1">Leaf</tissue>
    </source>
</reference>